<name>A0A0S4QT45_9ACTN</name>
<evidence type="ECO:0000256" key="1">
    <source>
        <dbReference type="ARBA" id="ARBA00022679"/>
    </source>
</evidence>
<keyword evidence="4" id="KW-0689">Ribosomal protein</keyword>
<dbReference type="PANTHER" id="PTHR43877:SF2">
    <property type="entry name" value="AMINOALKYLPHOSPHONATE N-ACETYLTRANSFERASE-RELATED"/>
    <property type="match status" value="1"/>
</dbReference>
<evidence type="ECO:0000313" key="5">
    <source>
        <dbReference type="Proteomes" id="UP000198802"/>
    </source>
</evidence>
<dbReference type="GO" id="GO:0016747">
    <property type="term" value="F:acyltransferase activity, transferring groups other than amino-acyl groups"/>
    <property type="evidence" value="ECO:0007669"/>
    <property type="project" value="InterPro"/>
</dbReference>
<dbReference type="InterPro" id="IPR016181">
    <property type="entry name" value="Acyl_CoA_acyltransferase"/>
</dbReference>
<organism evidence="4 5">
    <name type="scientific">Parafrankia irregularis</name>
    <dbReference type="NCBI Taxonomy" id="795642"/>
    <lineage>
        <taxon>Bacteria</taxon>
        <taxon>Bacillati</taxon>
        <taxon>Actinomycetota</taxon>
        <taxon>Actinomycetes</taxon>
        <taxon>Frankiales</taxon>
        <taxon>Frankiaceae</taxon>
        <taxon>Parafrankia</taxon>
    </lineage>
</organism>
<dbReference type="Pfam" id="PF00583">
    <property type="entry name" value="Acetyltransf_1"/>
    <property type="match status" value="1"/>
</dbReference>
<protein>
    <submittedName>
        <fullName evidence="4">Ribosomal protein S18 acetylase RimI</fullName>
    </submittedName>
</protein>
<dbReference type="SUPFAM" id="SSF55729">
    <property type="entry name" value="Acyl-CoA N-acyltransferases (Nat)"/>
    <property type="match status" value="1"/>
</dbReference>
<evidence type="ECO:0000256" key="2">
    <source>
        <dbReference type="ARBA" id="ARBA00023315"/>
    </source>
</evidence>
<reference evidence="5" key="1">
    <citation type="submission" date="2015-11" db="EMBL/GenBank/DDBJ databases">
        <authorList>
            <person name="Varghese N."/>
        </authorList>
    </citation>
    <scope>NUCLEOTIDE SEQUENCE [LARGE SCALE GENOMIC DNA]</scope>
    <source>
        <strain evidence="5">DSM 45899</strain>
    </source>
</reference>
<gene>
    <name evidence="4" type="ORF">Ga0074812_11624</name>
</gene>
<feature type="domain" description="N-acetyltransferase" evidence="3">
    <location>
        <begin position="7"/>
        <end position="170"/>
    </location>
</feature>
<dbReference type="AlphaFoldDB" id="A0A0S4QT45"/>
<keyword evidence="5" id="KW-1185">Reference proteome</keyword>
<dbReference type="PROSITE" id="PS51186">
    <property type="entry name" value="GNAT"/>
    <property type="match status" value="1"/>
</dbReference>
<dbReference type="InterPro" id="IPR050832">
    <property type="entry name" value="Bact_Acetyltransf"/>
</dbReference>
<dbReference type="InterPro" id="IPR000182">
    <property type="entry name" value="GNAT_dom"/>
</dbReference>
<keyword evidence="1" id="KW-0808">Transferase</keyword>
<evidence type="ECO:0000313" key="4">
    <source>
        <dbReference type="EMBL" id="CUU57996.1"/>
    </source>
</evidence>
<sequence>MTAAGDITVRVADSQDAAALVELIESAYRGEGSRVGWTTEADLLDGQRTDLEMVLAAIARPDLRLLAAVDPAGTIVACCELERRPDGAYFGMFAVRPDLQGRGVGDRLLATAEEFARRQWHAARMEMLVISLRDELIAWYERRGYRRTSRREPFPYGDERFGLPRRTDLVFVVLDKDLARGA</sequence>
<dbReference type="EMBL" id="FAOZ01000016">
    <property type="protein sequence ID" value="CUU57996.1"/>
    <property type="molecule type" value="Genomic_DNA"/>
</dbReference>
<dbReference type="RefSeq" id="WP_091280371.1">
    <property type="nucleotide sequence ID" value="NZ_FAOZ01000016.1"/>
</dbReference>
<keyword evidence="4" id="KW-0687">Ribonucleoprotein</keyword>
<accession>A0A0S4QT45</accession>
<evidence type="ECO:0000259" key="3">
    <source>
        <dbReference type="PROSITE" id="PS51186"/>
    </source>
</evidence>
<dbReference type="PANTHER" id="PTHR43877">
    <property type="entry name" value="AMINOALKYLPHOSPHONATE N-ACETYLTRANSFERASE-RELATED-RELATED"/>
    <property type="match status" value="1"/>
</dbReference>
<dbReference type="Proteomes" id="UP000198802">
    <property type="component" value="Unassembled WGS sequence"/>
</dbReference>
<dbReference type="GO" id="GO:0005840">
    <property type="term" value="C:ribosome"/>
    <property type="evidence" value="ECO:0007669"/>
    <property type="project" value="UniProtKB-KW"/>
</dbReference>
<keyword evidence="2" id="KW-0012">Acyltransferase</keyword>
<dbReference type="CDD" id="cd04301">
    <property type="entry name" value="NAT_SF"/>
    <property type="match status" value="1"/>
</dbReference>
<proteinExistence type="predicted"/>
<dbReference type="Gene3D" id="3.40.630.30">
    <property type="match status" value="1"/>
</dbReference>